<evidence type="ECO:0000256" key="1">
    <source>
        <dbReference type="SAM" id="Phobius"/>
    </source>
</evidence>
<dbReference type="InterPro" id="IPR050237">
    <property type="entry name" value="ATP-dep_AMP-bd_enzyme"/>
</dbReference>
<evidence type="ECO:0000313" key="4">
    <source>
        <dbReference type="Proteomes" id="UP000028870"/>
    </source>
</evidence>
<dbReference type="STRING" id="258533.BN977_03752"/>
<dbReference type="PANTHER" id="PTHR43767">
    <property type="entry name" value="LONG-CHAIN-FATTY-ACID--COA LIGASE"/>
    <property type="match status" value="1"/>
</dbReference>
<keyword evidence="3" id="KW-0436">Ligase</keyword>
<name>W9B188_MYCCO</name>
<proteinExistence type="predicted"/>
<keyword evidence="1" id="KW-1133">Transmembrane helix</keyword>
<keyword evidence="1" id="KW-0812">Transmembrane</keyword>
<feature type="domain" description="AMP-dependent synthetase/ligase" evidence="2">
    <location>
        <begin position="42"/>
        <end position="462"/>
    </location>
</feature>
<reference evidence="3" key="2">
    <citation type="submission" date="2014-03" db="EMBL/GenBank/DDBJ databases">
        <authorList>
            <person name="Urmite Genomes"/>
        </authorList>
    </citation>
    <scope>NUCLEOTIDE SEQUENCE</scope>
    <source>
        <strain evidence="3">DSM 44829</strain>
    </source>
</reference>
<dbReference type="PROSITE" id="PS00455">
    <property type="entry name" value="AMP_BINDING"/>
    <property type="match status" value="1"/>
</dbReference>
<dbReference type="SUPFAM" id="SSF56801">
    <property type="entry name" value="Acetyl-CoA synthetase-like"/>
    <property type="match status" value="1"/>
</dbReference>
<dbReference type="eggNOG" id="COG1022">
    <property type="taxonomic scope" value="Bacteria"/>
</dbReference>
<dbReference type="InterPro" id="IPR020845">
    <property type="entry name" value="AMP-binding_CS"/>
</dbReference>
<evidence type="ECO:0000259" key="2">
    <source>
        <dbReference type="Pfam" id="PF00501"/>
    </source>
</evidence>
<dbReference type="EMBL" id="CCBB010000002">
    <property type="protein sequence ID" value="CDO08932.1"/>
    <property type="molecule type" value="Genomic_DNA"/>
</dbReference>
<protein>
    <submittedName>
        <fullName evidence="3">Long-chain-fatty-acid--CoA ligase</fullName>
    </submittedName>
</protein>
<reference evidence="3" key="1">
    <citation type="submission" date="2014-03" db="EMBL/GenBank/DDBJ databases">
        <title>Draft Genome Sequence of Mycobacterium cosmeticum DSM 44829.</title>
        <authorList>
            <person name="Croce O."/>
            <person name="Robert C."/>
            <person name="Raoult D."/>
            <person name="Drancourt M."/>
        </authorList>
    </citation>
    <scope>NUCLEOTIDE SEQUENCE [LARGE SCALE GENOMIC DNA]</scope>
    <source>
        <strain evidence="3">DSM 44829</strain>
    </source>
</reference>
<dbReference type="Proteomes" id="UP000028870">
    <property type="component" value="Unassembled WGS sequence"/>
</dbReference>
<dbReference type="GO" id="GO:0016874">
    <property type="term" value="F:ligase activity"/>
    <property type="evidence" value="ECO:0007669"/>
    <property type="project" value="UniProtKB-KW"/>
</dbReference>
<dbReference type="InterPro" id="IPR000873">
    <property type="entry name" value="AMP-dep_synth/lig_dom"/>
</dbReference>
<sequence>MVAERTSRTATPNANSAGTIPVLQSVHNFEALPRTFAQLLVDRAAHEPDTVAFASWQDGIARPTTWGEYLTEVQQIAVGLYELGVRAGDRVAIISTTRREWVIAALAIHSLGAVLVGVYPTSSVPELARVLQISEATAIFAETESDLRKVAEVAGDAPHLRIAIGIDCPPAGLPADVQSTDWRALQKMGWARTAAEPGLFGVLVADGHIDQPAVLFWTSGSTGDPKGVVHTHRSLQYSVLAFAMAYPDIGRVQHDAVAFLGLSHVAPALVNVFVPIMTRLVVTYCTMEERLAVLTAVRPTAIVWPPRMYEKLAGELLDQLRRSGPLFRARYAAAMTVARAVCARRWDGKTLPGFLDALYRFCLRTVFTPLRATYGMDRIAVSWTSSGAMTPELAALWQMWGVDLREMYGTTETCGPVLVQWEKTFYPPGTIGKSLPDARWSVRVGDDGEFQVKGPCLFTGYWQDPAATEATLAGGWYGTGDLVEIRPDGEVAIIGRIKDVLKTSGGKSVSPQPIEVRLKASPLIDEAIVVGEGRKYLTVLLGVSDDARSMPAPELRAALDAWIQQVNAELARPLQLKDFRVLPRALSAELGELTLKSTIRRGVVLTSFADLIDEMYPAREQVQISSQARLPGRNNG</sequence>
<dbReference type="InterPro" id="IPR042099">
    <property type="entry name" value="ANL_N_sf"/>
</dbReference>
<accession>W9B188</accession>
<keyword evidence="4" id="KW-1185">Reference proteome</keyword>
<dbReference type="OrthoDB" id="9803968at2"/>
<dbReference type="Pfam" id="PF00501">
    <property type="entry name" value="AMP-binding"/>
    <property type="match status" value="1"/>
</dbReference>
<dbReference type="Pfam" id="PF23562">
    <property type="entry name" value="AMP-binding_C_3"/>
    <property type="match status" value="1"/>
</dbReference>
<dbReference type="RefSeq" id="WP_036400098.1">
    <property type="nucleotide sequence ID" value="NZ_CCBB010000002.1"/>
</dbReference>
<dbReference type="Gene3D" id="3.40.50.12780">
    <property type="entry name" value="N-terminal domain of ligase-like"/>
    <property type="match status" value="1"/>
</dbReference>
<gene>
    <name evidence="3" type="ORF">BN977_03752</name>
</gene>
<dbReference type="AlphaFoldDB" id="W9B188"/>
<feature type="transmembrane region" description="Helical" evidence="1">
    <location>
        <begin position="101"/>
        <end position="119"/>
    </location>
</feature>
<keyword evidence="1" id="KW-0472">Membrane</keyword>
<organism evidence="3 4">
    <name type="scientific">Mycolicibacterium cosmeticum</name>
    <dbReference type="NCBI Taxonomy" id="258533"/>
    <lineage>
        <taxon>Bacteria</taxon>
        <taxon>Bacillati</taxon>
        <taxon>Actinomycetota</taxon>
        <taxon>Actinomycetes</taxon>
        <taxon>Mycobacteriales</taxon>
        <taxon>Mycobacteriaceae</taxon>
        <taxon>Mycolicibacterium</taxon>
    </lineage>
</organism>
<comment type="caution">
    <text evidence="3">The sequence shown here is derived from an EMBL/GenBank/DDBJ whole genome shotgun (WGS) entry which is preliminary data.</text>
</comment>
<dbReference type="PANTHER" id="PTHR43767:SF1">
    <property type="entry name" value="NONRIBOSOMAL PEPTIDE SYNTHASE PES1 (EUROFUNG)-RELATED"/>
    <property type="match status" value="1"/>
</dbReference>
<evidence type="ECO:0000313" key="3">
    <source>
        <dbReference type="EMBL" id="CDO08932.1"/>
    </source>
</evidence>